<evidence type="ECO:0000313" key="4">
    <source>
        <dbReference type="Proteomes" id="UP000784919"/>
    </source>
</evidence>
<dbReference type="OrthoDB" id="5399926at2759"/>
<dbReference type="AlphaFoldDB" id="A0A9P7SQM3"/>
<comment type="caution">
    <text evidence="2">The sequence shown here is derived from an EMBL/GenBank/DDBJ whole genome shotgun (WGS) entry which is preliminary data.</text>
</comment>
<organism evidence="2 4">
    <name type="scientific">Claviceps arundinis</name>
    <dbReference type="NCBI Taxonomy" id="1623583"/>
    <lineage>
        <taxon>Eukaryota</taxon>
        <taxon>Fungi</taxon>
        <taxon>Dikarya</taxon>
        <taxon>Ascomycota</taxon>
        <taxon>Pezizomycotina</taxon>
        <taxon>Sordariomycetes</taxon>
        <taxon>Hypocreomycetidae</taxon>
        <taxon>Hypocreales</taxon>
        <taxon>Clavicipitaceae</taxon>
        <taxon>Claviceps</taxon>
    </lineage>
</organism>
<dbReference type="EMBL" id="SRPR01000344">
    <property type="protein sequence ID" value="KAG5954352.1"/>
    <property type="molecule type" value="Genomic_DNA"/>
</dbReference>
<evidence type="ECO:0000313" key="1">
    <source>
        <dbReference type="EMBL" id="KAG5954352.1"/>
    </source>
</evidence>
<sequence length="144" mass="15965">MTKTEIFVQDPYRAQTEAPPHPVQVMTPVHPPIKAHFFTTEIYRGTLFAIANVHRDDGTPPPTDALNGTFIVTGLFEQIKPDDKEICLFSWDELSFTTPGTFSLLIDVFEATSTEATLLGQVLTRKFTVMKEAVTGEPIGPTVK</sequence>
<dbReference type="EMBL" id="SRPS01000094">
    <property type="protein sequence ID" value="KAG5969427.1"/>
    <property type="molecule type" value="Genomic_DNA"/>
</dbReference>
<dbReference type="Proteomes" id="UP000784919">
    <property type="component" value="Unassembled WGS sequence"/>
</dbReference>
<gene>
    <name evidence="2" type="ORF">E4U56_008329</name>
    <name evidence="1" type="ORF">E4U57_004559</name>
</gene>
<keyword evidence="3" id="KW-1185">Reference proteome</keyword>
<dbReference type="Gene3D" id="2.60.40.3960">
    <property type="entry name" value="Velvet domain"/>
    <property type="match status" value="1"/>
</dbReference>
<name>A0A9P7SQM3_9HYPO</name>
<accession>A0A9P7SQM3</accession>
<protein>
    <submittedName>
        <fullName evidence="2">Uncharacterized protein</fullName>
    </submittedName>
</protein>
<dbReference type="InterPro" id="IPR038491">
    <property type="entry name" value="Velvet_dom_sf"/>
</dbReference>
<dbReference type="Proteomes" id="UP000742024">
    <property type="component" value="Unassembled WGS sequence"/>
</dbReference>
<evidence type="ECO:0000313" key="2">
    <source>
        <dbReference type="EMBL" id="KAG5969427.1"/>
    </source>
</evidence>
<reference evidence="2 3" key="1">
    <citation type="journal article" date="2020" name="bioRxiv">
        <title>Whole genome comparisons of ergot fungi reveals the divergence and evolution of species within the genus Claviceps are the result of varying mechanisms driving genome evolution and host range expansion.</title>
        <authorList>
            <person name="Wyka S.A."/>
            <person name="Mondo S.J."/>
            <person name="Liu M."/>
            <person name="Dettman J."/>
            <person name="Nalam V."/>
            <person name="Broders K.D."/>
        </authorList>
    </citation>
    <scope>NUCLEOTIDE SEQUENCE</scope>
    <source>
        <strain evidence="2">CCC 1102</strain>
        <strain evidence="1 3">LM583</strain>
    </source>
</reference>
<proteinExistence type="predicted"/>
<evidence type="ECO:0000313" key="3">
    <source>
        <dbReference type="Proteomes" id="UP000742024"/>
    </source>
</evidence>